<organism evidence="1 2">
    <name type="scientific">Pedococcus badiiscoriae</name>
    <dbReference type="NCBI Taxonomy" id="642776"/>
    <lineage>
        <taxon>Bacteria</taxon>
        <taxon>Bacillati</taxon>
        <taxon>Actinomycetota</taxon>
        <taxon>Actinomycetes</taxon>
        <taxon>Micrococcales</taxon>
        <taxon>Intrasporangiaceae</taxon>
        <taxon>Pedococcus</taxon>
    </lineage>
</organism>
<evidence type="ECO:0000313" key="2">
    <source>
        <dbReference type="Proteomes" id="UP000573599"/>
    </source>
</evidence>
<proteinExistence type="predicted"/>
<dbReference type="AlphaFoldDB" id="A0A852W8Y5"/>
<dbReference type="NCBIfam" id="NF033206">
    <property type="entry name" value="ScyE_fam"/>
    <property type="match status" value="1"/>
</dbReference>
<keyword evidence="2" id="KW-1185">Reference proteome</keyword>
<evidence type="ECO:0000313" key="1">
    <source>
        <dbReference type="EMBL" id="NYG05667.1"/>
    </source>
</evidence>
<name>A0A852W8Y5_9MICO</name>
<dbReference type="InterPro" id="IPR048031">
    <property type="entry name" value="ScyD/ScyE-like"/>
</dbReference>
<dbReference type="InterPro" id="IPR011042">
    <property type="entry name" value="6-blade_b-propeller_TolB-like"/>
</dbReference>
<dbReference type="Gene3D" id="2.120.10.30">
    <property type="entry name" value="TolB, C-terminal domain"/>
    <property type="match status" value="1"/>
</dbReference>
<accession>A0A852W8Y5</accession>
<dbReference type="RefSeq" id="WP_179420261.1">
    <property type="nucleotide sequence ID" value="NZ_JACCAB010000001.1"/>
</dbReference>
<reference evidence="1 2" key="1">
    <citation type="submission" date="2020-07" db="EMBL/GenBank/DDBJ databases">
        <title>Sequencing the genomes of 1000 actinobacteria strains.</title>
        <authorList>
            <person name="Klenk H.-P."/>
        </authorList>
    </citation>
    <scope>NUCLEOTIDE SEQUENCE [LARGE SCALE GENOMIC DNA]</scope>
    <source>
        <strain evidence="1 2">DSM 23987</strain>
    </source>
</reference>
<sequence length="361" mass="36922">MAAALNASTLPAHAEGGAGRITVVAPHLDNPRGLAFGSDGALYIAEAGHGGDLCLGPGPDGGQSCAGLTSGVSRLSHGHLTKVLDHMISLASPDGTGAEGVVAVATRGPRLYAQVAANTAGIPPEAPASDPVVQAARAQLGHTIAITATGWRDIAGTGDADYAWTGDHKELQPDQFPDANPNGLATSGRTLFVADAGGNLIAKVDRHGSVSTYAYLPVPDGSPTDAVPTCVAKAPDGSLYVGELLGGDFAPGHARVWRIVNGVATVKWTGFTGIQGCGFDEHGNFYATEFQMNGMFGPDPSGAVIKVTPRGHRTTLGAGSLFFPSGFAFHDDAIYVSNWSIMPAHNDTGPTGQVVRIKLDD</sequence>
<dbReference type="Proteomes" id="UP000573599">
    <property type="component" value="Unassembled WGS sequence"/>
</dbReference>
<comment type="caution">
    <text evidence="1">The sequence shown here is derived from an EMBL/GenBank/DDBJ whole genome shotgun (WGS) entry which is preliminary data.</text>
</comment>
<evidence type="ECO:0008006" key="3">
    <source>
        <dbReference type="Google" id="ProtNLM"/>
    </source>
</evidence>
<protein>
    <recommendedName>
        <fullName evidence="3">ScyD/ScyE family protein</fullName>
    </recommendedName>
</protein>
<dbReference type="SUPFAM" id="SSF63829">
    <property type="entry name" value="Calcium-dependent phosphotriesterase"/>
    <property type="match status" value="1"/>
</dbReference>
<dbReference type="EMBL" id="JACCAB010000001">
    <property type="protein sequence ID" value="NYG05667.1"/>
    <property type="molecule type" value="Genomic_DNA"/>
</dbReference>
<gene>
    <name evidence="1" type="ORF">BJ986_000154</name>
</gene>